<evidence type="ECO:0000313" key="1">
    <source>
        <dbReference type="EMBL" id="RXZ34736.1"/>
    </source>
</evidence>
<sequence length="208" mass="22110">MTEQNKDPQSVGDVLDRLKELGEEAGHDKAKLGDAVQAMGHRAYGPFFIIFPLIDISPVGGIPGLPTAMAVVMVLLALQLLFGRKDLWLPGFLANRGLKGEKLVKVADKMRPVAKWLDRWFHGRMPAFTKGPMIKIAAIAIIALCTTVPPLELLPFASTLPMVAILSFGLALLVRDGLLMVIACILSVAAIGGGLGWFFGRGGQGGGG</sequence>
<dbReference type="PIRSF" id="PIRSF033239">
    <property type="entry name" value="ExoD"/>
    <property type="match status" value="1"/>
</dbReference>
<dbReference type="PANTHER" id="PTHR41795:SF1">
    <property type="entry name" value="EXOPOLYSACCHARIDE SYNTHESIS PROTEIN"/>
    <property type="match status" value="1"/>
</dbReference>
<reference evidence="1 2" key="1">
    <citation type="submission" date="2019-01" db="EMBL/GenBank/DDBJ databases">
        <title>Sphingomonas mucosissima sp. nov. and Sphingomonas desiccabilis sp. nov., from biological soil crusts in the Colorado Plateau, USA.</title>
        <authorList>
            <person name="Zhu D."/>
        </authorList>
    </citation>
    <scope>NUCLEOTIDE SEQUENCE [LARGE SCALE GENOMIC DNA]</scope>
    <source>
        <strain evidence="1 2">CP1D</strain>
    </source>
</reference>
<comment type="caution">
    <text evidence="1">The sequence shown here is derived from an EMBL/GenBank/DDBJ whole genome shotgun (WGS) entry which is preliminary data.</text>
</comment>
<gene>
    <name evidence="1" type="ORF">EO081_03460</name>
</gene>
<dbReference type="RefSeq" id="WP_129340520.1">
    <property type="nucleotide sequence ID" value="NZ_JACIDD010000001.1"/>
</dbReference>
<accession>A0A4Q2IWC4</accession>
<dbReference type="EMBL" id="SDPT01000001">
    <property type="protein sequence ID" value="RXZ34736.1"/>
    <property type="molecule type" value="Genomic_DNA"/>
</dbReference>
<dbReference type="Proteomes" id="UP000292347">
    <property type="component" value="Unassembled WGS sequence"/>
</dbReference>
<protein>
    <submittedName>
        <fullName evidence="1">Exopolysaccharide biosynthesis protein</fullName>
    </submittedName>
</protein>
<name>A0A4Q2IWC4_9SPHN</name>
<dbReference type="AlphaFoldDB" id="A0A4Q2IWC4"/>
<keyword evidence="2" id="KW-1185">Reference proteome</keyword>
<dbReference type="PANTHER" id="PTHR41795">
    <property type="entry name" value="EXOPOLYSACCHARIDE SYNTHESIS PROTEIN"/>
    <property type="match status" value="1"/>
</dbReference>
<dbReference type="InterPro" id="IPR010331">
    <property type="entry name" value="ExoD"/>
</dbReference>
<organism evidence="1 2">
    <name type="scientific">Sphingomonas desiccabilis</name>
    <dbReference type="NCBI Taxonomy" id="429134"/>
    <lineage>
        <taxon>Bacteria</taxon>
        <taxon>Pseudomonadati</taxon>
        <taxon>Pseudomonadota</taxon>
        <taxon>Alphaproteobacteria</taxon>
        <taxon>Sphingomonadales</taxon>
        <taxon>Sphingomonadaceae</taxon>
        <taxon>Sphingomonas</taxon>
    </lineage>
</organism>
<dbReference type="Pfam" id="PF06055">
    <property type="entry name" value="ExoD"/>
    <property type="match status" value="1"/>
</dbReference>
<evidence type="ECO:0000313" key="2">
    <source>
        <dbReference type="Proteomes" id="UP000292347"/>
    </source>
</evidence>
<proteinExistence type="predicted"/>
<dbReference type="OrthoDB" id="7949130at2"/>